<gene>
    <name evidence="2" type="ORF">V5O48_004661</name>
</gene>
<dbReference type="InterPro" id="IPR036047">
    <property type="entry name" value="F-box-like_dom_sf"/>
</dbReference>
<dbReference type="Gene3D" id="1.20.1280.50">
    <property type="match status" value="1"/>
</dbReference>
<organism evidence="2 3">
    <name type="scientific">Marasmius crinis-equi</name>
    <dbReference type="NCBI Taxonomy" id="585013"/>
    <lineage>
        <taxon>Eukaryota</taxon>
        <taxon>Fungi</taxon>
        <taxon>Dikarya</taxon>
        <taxon>Basidiomycota</taxon>
        <taxon>Agaricomycotina</taxon>
        <taxon>Agaricomycetes</taxon>
        <taxon>Agaricomycetidae</taxon>
        <taxon>Agaricales</taxon>
        <taxon>Marasmiineae</taxon>
        <taxon>Marasmiaceae</taxon>
        <taxon>Marasmius</taxon>
    </lineage>
</organism>
<dbReference type="Proteomes" id="UP001465976">
    <property type="component" value="Unassembled WGS sequence"/>
</dbReference>
<dbReference type="Pfam" id="PF12937">
    <property type="entry name" value="F-box-like"/>
    <property type="match status" value="1"/>
</dbReference>
<dbReference type="InterPro" id="IPR001810">
    <property type="entry name" value="F-box_dom"/>
</dbReference>
<evidence type="ECO:0000313" key="2">
    <source>
        <dbReference type="EMBL" id="KAL0577337.1"/>
    </source>
</evidence>
<sequence length="466" mass="52336">MKLDRLPDDVLFNIFLFLDPDNIIRLRKTNRRLHDFTWESTVWRNVHRNSTSFLPPFQSTNSFQRLIVQASPLEKTWRRMTRSGRFVHGITYEPDLGGSAYIHLLDHGRFLLFGLEKSMALYDLERANDDRLIFNFADPTAKFLYAQDQSSTTLGTGDIYVAALVREEFATKLVIWQLSGAESDVRRVADLPLPPLRDQTSPNILLSNGVVVFDTETQKSIVYHIKTQRFYQFPAGETKKNPWNTYQNHTVVHISALRAILIIHTDIQPESPMKPPFFEFFTFPEGSSQDVLIKTHSGECPRYFAEPRFIAFSFSHNPEPLFAEPDAMLRVSLAAIFHGMDGDHAVPVKPTAVRPFHLLLHADGTMSSHFLRFSTPPAGTSSPLSGLILTSDGVSRARAVVTLPAASSEPASQGRAVLYDIDLETEEAIAIVGLIPTGRGTLTSFDGFRGRFCEESCGSIMVMDAL</sequence>
<reference evidence="2 3" key="1">
    <citation type="submission" date="2024-02" db="EMBL/GenBank/DDBJ databases">
        <title>A draft genome for the cacao thread blight pathogen Marasmius crinis-equi.</title>
        <authorList>
            <person name="Cohen S.P."/>
            <person name="Baruah I.K."/>
            <person name="Amoako-Attah I."/>
            <person name="Bukari Y."/>
            <person name="Meinhardt L.W."/>
            <person name="Bailey B.A."/>
        </authorList>
    </citation>
    <scope>NUCLEOTIDE SEQUENCE [LARGE SCALE GENOMIC DNA]</scope>
    <source>
        <strain evidence="2 3">GH-76</strain>
    </source>
</reference>
<dbReference type="SMART" id="SM00256">
    <property type="entry name" value="FBOX"/>
    <property type="match status" value="1"/>
</dbReference>
<name>A0ABR3FPK0_9AGAR</name>
<dbReference type="PROSITE" id="PS50181">
    <property type="entry name" value="FBOX"/>
    <property type="match status" value="1"/>
</dbReference>
<keyword evidence="3" id="KW-1185">Reference proteome</keyword>
<evidence type="ECO:0000313" key="3">
    <source>
        <dbReference type="Proteomes" id="UP001465976"/>
    </source>
</evidence>
<evidence type="ECO:0000259" key="1">
    <source>
        <dbReference type="PROSITE" id="PS50181"/>
    </source>
</evidence>
<feature type="domain" description="F-box" evidence="1">
    <location>
        <begin position="1"/>
        <end position="46"/>
    </location>
</feature>
<dbReference type="SUPFAM" id="SSF81383">
    <property type="entry name" value="F-box domain"/>
    <property type="match status" value="1"/>
</dbReference>
<accession>A0ABR3FPK0</accession>
<comment type="caution">
    <text evidence="2">The sequence shown here is derived from an EMBL/GenBank/DDBJ whole genome shotgun (WGS) entry which is preliminary data.</text>
</comment>
<proteinExistence type="predicted"/>
<dbReference type="EMBL" id="JBAHYK010000164">
    <property type="protein sequence ID" value="KAL0577337.1"/>
    <property type="molecule type" value="Genomic_DNA"/>
</dbReference>
<protein>
    <recommendedName>
        <fullName evidence="1">F-box domain-containing protein</fullName>
    </recommendedName>
</protein>